<dbReference type="GO" id="GO:0051499">
    <property type="term" value="F:D-aminoacyl-tRNA deacylase activity"/>
    <property type="evidence" value="ECO:0007669"/>
    <property type="project" value="InterPro"/>
</dbReference>
<dbReference type="SUPFAM" id="SSF69500">
    <property type="entry name" value="DTD-like"/>
    <property type="match status" value="1"/>
</dbReference>
<dbReference type="Gene3D" id="3.50.80.10">
    <property type="entry name" value="D-tyrosyl-tRNA(Tyr) deacylase"/>
    <property type="match status" value="1"/>
</dbReference>
<feature type="non-terminal residue" evidence="1">
    <location>
        <position position="38"/>
    </location>
</feature>
<organism evidence="1 2">
    <name type="scientific">Clostridium perfringens</name>
    <dbReference type="NCBI Taxonomy" id="1502"/>
    <lineage>
        <taxon>Bacteria</taxon>
        <taxon>Bacillati</taxon>
        <taxon>Bacillota</taxon>
        <taxon>Clostridia</taxon>
        <taxon>Eubacteriales</taxon>
        <taxon>Clostridiaceae</taxon>
        <taxon>Clostridium</taxon>
    </lineage>
</organism>
<dbReference type="Proteomes" id="UP001288778">
    <property type="component" value="Unassembled WGS sequence"/>
</dbReference>
<name>A0AAW9I822_CLOPF</name>
<dbReference type="RefSeq" id="WP_322395795.1">
    <property type="nucleotide sequence ID" value="NZ_WNUI01000479.1"/>
</dbReference>
<dbReference type="Pfam" id="PF02580">
    <property type="entry name" value="Tyr_Deacylase"/>
    <property type="match status" value="1"/>
</dbReference>
<gene>
    <name evidence="1" type="ORF">GNF68_16495</name>
</gene>
<evidence type="ECO:0000313" key="1">
    <source>
        <dbReference type="EMBL" id="MDZ4910588.1"/>
    </source>
</evidence>
<proteinExistence type="predicted"/>
<sequence>MRAVVQKVSSSKVTVDEEVVGQINQGLMVLLGVTHDDT</sequence>
<comment type="caution">
    <text evidence="1">The sequence shown here is derived from an EMBL/GenBank/DDBJ whole genome shotgun (WGS) entry which is preliminary data.</text>
</comment>
<evidence type="ECO:0000313" key="2">
    <source>
        <dbReference type="Proteomes" id="UP001288778"/>
    </source>
</evidence>
<dbReference type="AlphaFoldDB" id="A0AAW9I822"/>
<reference evidence="1" key="1">
    <citation type="submission" date="2019-11" db="EMBL/GenBank/DDBJ databases">
        <title>Characterization of Clostridium perfringens isolates from swine manure treated agricultural soils.</title>
        <authorList>
            <person name="Wushke S.T."/>
        </authorList>
    </citation>
    <scope>NUCLEOTIDE SEQUENCE</scope>
    <source>
        <strain evidence="1">X94</strain>
    </source>
</reference>
<dbReference type="GO" id="GO:0005737">
    <property type="term" value="C:cytoplasm"/>
    <property type="evidence" value="ECO:0007669"/>
    <property type="project" value="InterPro"/>
</dbReference>
<dbReference type="InterPro" id="IPR023509">
    <property type="entry name" value="DTD-like_sf"/>
</dbReference>
<accession>A0AAW9I822</accession>
<dbReference type="EMBL" id="WNUI01000479">
    <property type="protein sequence ID" value="MDZ4910588.1"/>
    <property type="molecule type" value="Genomic_DNA"/>
</dbReference>
<dbReference type="InterPro" id="IPR003732">
    <property type="entry name" value="Daa-tRNA_deacyls_DTD"/>
</dbReference>
<protein>
    <submittedName>
        <fullName evidence="1">D-tyrosyl-tRNA(Tyr) deacylase</fullName>
    </submittedName>
</protein>